<evidence type="ECO:0000313" key="1">
    <source>
        <dbReference type="EMBL" id="EEQ96489.1"/>
    </source>
</evidence>
<name>C4WGL1_9HYPH</name>
<sequence length="69" mass="8183">MNIIKPHFDAAFCFHGLRDQGMERENRPIVHSHWTIYPDRLFALLEQRHLCNSRVIAGISINLLFLFDF</sequence>
<dbReference type="Proteomes" id="UP000004386">
    <property type="component" value="Unassembled WGS sequence"/>
</dbReference>
<dbReference type="EMBL" id="ACQA01000001">
    <property type="protein sequence ID" value="EEQ96489.1"/>
    <property type="molecule type" value="Genomic_DNA"/>
</dbReference>
<dbReference type="HOGENOM" id="CLU_2771804_0_0_5"/>
<proteinExistence type="predicted"/>
<comment type="caution">
    <text evidence="1">The sequence shown here is derived from an EMBL/GenBank/DDBJ whole genome shotgun (WGS) entry which is preliminary data.</text>
</comment>
<dbReference type="AlphaFoldDB" id="C4WGL1"/>
<gene>
    <name evidence="1" type="ORF">OINT_1001921</name>
</gene>
<accession>C4WGL1</accession>
<organism evidence="1 2">
    <name type="scientific">Brucella intermedia LMG 3301</name>
    <dbReference type="NCBI Taxonomy" id="641118"/>
    <lineage>
        <taxon>Bacteria</taxon>
        <taxon>Pseudomonadati</taxon>
        <taxon>Pseudomonadota</taxon>
        <taxon>Alphaproteobacteria</taxon>
        <taxon>Hyphomicrobiales</taxon>
        <taxon>Brucellaceae</taxon>
        <taxon>Brucella/Ochrobactrum group</taxon>
        <taxon>Brucella</taxon>
    </lineage>
</organism>
<protein>
    <submittedName>
        <fullName evidence="1">Uncharacterized protein</fullName>
    </submittedName>
</protein>
<reference evidence="1 2" key="1">
    <citation type="submission" date="2009-05" db="EMBL/GenBank/DDBJ databases">
        <authorList>
            <person name="Setubal J.C."/>
            <person name="Boyle S."/>
            <person name="Crasta O.R."/>
            <person name="Gillespie J.J."/>
            <person name="Kenyon R.W."/>
            <person name="Lu J."/>
            <person name="Mane S."/>
            <person name="Nagrani S."/>
            <person name="Shallom J.M."/>
            <person name="Shallom S."/>
            <person name="Shukla M."/>
            <person name="Snyder E.E."/>
            <person name="Sobral B.W."/>
            <person name="Wattam A.R."/>
            <person name="Will R."/>
            <person name="Williams K."/>
            <person name="Yoo H."/>
            <person name="Munk C."/>
            <person name="Tapia R."/>
            <person name="Green L."/>
            <person name="Rogers Y."/>
            <person name="Detter J.C."/>
            <person name="Bruce D."/>
            <person name="Brettin T.S."/>
            <person name="Tsolis R."/>
        </authorList>
    </citation>
    <scope>NUCLEOTIDE SEQUENCE [LARGE SCALE GENOMIC DNA]</scope>
    <source>
        <strain evidence="1 2">LMG 3301</strain>
    </source>
</reference>
<evidence type="ECO:0000313" key="2">
    <source>
        <dbReference type="Proteomes" id="UP000004386"/>
    </source>
</evidence>